<gene>
    <name evidence="9" type="ORF">SAMN02910297_01227</name>
    <name evidence="8" type="ORF">YLM1_0897</name>
</gene>
<evidence type="ECO:0000313" key="8">
    <source>
        <dbReference type="EMBL" id="AMK15454.1"/>
    </source>
</evidence>
<evidence type="ECO:0000259" key="7">
    <source>
        <dbReference type="Pfam" id="PF01058"/>
    </source>
</evidence>
<evidence type="ECO:0000256" key="6">
    <source>
        <dbReference type="ARBA" id="ARBA00023014"/>
    </source>
</evidence>
<evidence type="ECO:0000313" key="9">
    <source>
        <dbReference type="EMBL" id="SFL56702.1"/>
    </source>
</evidence>
<dbReference type="Proteomes" id="UP000066376">
    <property type="component" value="Chromosome"/>
</dbReference>
<sequence length="153" mass="16548">MLKRLKDIVRKSSIHVCIVNCGGCNGCDVELVALLSPRYDLEQYGIYVHNNPREADVLLVTGAVTEQWRENLRRIYAKTPEPKIVVTVGNCPQSGDVFAQEGGRVLAPVSDFIPVDAAIPGCPPRPSEILEAVLTVAPGALAAKGRAQDSRKD</sequence>
<dbReference type="KEGG" id="mol:YLM1_0897"/>
<dbReference type="NCBIfam" id="NF005012">
    <property type="entry name" value="PRK06411.1"/>
    <property type="match status" value="1"/>
</dbReference>
<comment type="similarity">
    <text evidence="2">Belongs to the complex I 20 kDa subunit family.</text>
</comment>
<comment type="cofactor">
    <cofactor evidence="1">
        <name>[4Fe-4S] cluster</name>
        <dbReference type="ChEBI" id="CHEBI:49883"/>
    </cofactor>
</comment>
<dbReference type="EMBL" id="FOTL01000019">
    <property type="protein sequence ID" value="SFL56702.1"/>
    <property type="molecule type" value="Genomic_DNA"/>
</dbReference>
<dbReference type="Proteomes" id="UP000183442">
    <property type="component" value="Unassembled WGS sequence"/>
</dbReference>
<dbReference type="GO" id="GO:0051539">
    <property type="term" value="F:4 iron, 4 sulfur cluster binding"/>
    <property type="evidence" value="ECO:0007669"/>
    <property type="project" value="UniProtKB-KW"/>
</dbReference>
<dbReference type="EMBL" id="CP014265">
    <property type="protein sequence ID" value="AMK15454.1"/>
    <property type="molecule type" value="Genomic_DNA"/>
</dbReference>
<evidence type="ECO:0000313" key="11">
    <source>
        <dbReference type="Proteomes" id="UP000183442"/>
    </source>
</evidence>
<keyword evidence="4" id="KW-0479">Metal-binding</keyword>
<dbReference type="Pfam" id="PF01058">
    <property type="entry name" value="Oxidored_q6"/>
    <property type="match status" value="1"/>
</dbReference>
<name>A0A126R061_METOL</name>
<feature type="domain" description="NADH:ubiquinone oxidoreductase-like 20kDa subunit" evidence="7">
    <location>
        <begin position="24"/>
        <end position="135"/>
    </location>
</feature>
<dbReference type="InterPro" id="IPR052375">
    <property type="entry name" value="Complex_I_20kDa-like"/>
</dbReference>
<dbReference type="OrthoDB" id="5740at2157"/>
<evidence type="ECO:0000256" key="5">
    <source>
        <dbReference type="ARBA" id="ARBA00023004"/>
    </source>
</evidence>
<dbReference type="AlphaFoldDB" id="A0A126R061"/>
<keyword evidence="5" id="KW-0408">Iron</keyword>
<dbReference type="PANTHER" id="PTHR42989:SF1">
    <property type="entry name" value="FORMATE HYDROGENLYASE SUBUNIT 7-RELATED"/>
    <property type="match status" value="1"/>
</dbReference>
<evidence type="ECO:0000313" key="10">
    <source>
        <dbReference type="Proteomes" id="UP000066376"/>
    </source>
</evidence>
<evidence type="ECO:0000256" key="3">
    <source>
        <dbReference type="ARBA" id="ARBA00022485"/>
    </source>
</evidence>
<evidence type="ECO:0000256" key="4">
    <source>
        <dbReference type="ARBA" id="ARBA00022723"/>
    </source>
</evidence>
<dbReference type="Gene3D" id="3.40.50.12280">
    <property type="match status" value="1"/>
</dbReference>
<protein>
    <submittedName>
        <fullName evidence="8 9">Energy-converting hydrogenase A subunit N</fullName>
    </submittedName>
</protein>
<evidence type="ECO:0000256" key="1">
    <source>
        <dbReference type="ARBA" id="ARBA00001966"/>
    </source>
</evidence>
<dbReference type="PATRIC" id="fig|294671.3.peg.940"/>
<keyword evidence="6" id="KW-0411">Iron-sulfur</keyword>
<dbReference type="InterPro" id="IPR006137">
    <property type="entry name" value="NADH_UbQ_OxRdtase-like_20kDa"/>
</dbReference>
<reference evidence="8 10" key="1">
    <citation type="journal article" date="2016" name="Genome Announc.">
        <title>Draft Genome Sequence of the Rumen Methanogen Methanobrevibacter olleyae YLM1.</title>
        <authorList>
            <person name="Kelly W.J."/>
            <person name="Li D."/>
            <person name="Lambie S.C."/>
            <person name="Cox F."/>
            <person name="Attwood G.T."/>
            <person name="Altermann E."/>
            <person name="Leahy S.C."/>
        </authorList>
    </citation>
    <scope>NUCLEOTIDE SEQUENCE [LARGE SCALE GENOMIC DNA]</scope>
    <source>
        <strain evidence="8 10">YLM1</strain>
    </source>
</reference>
<dbReference type="GO" id="GO:0046872">
    <property type="term" value="F:metal ion binding"/>
    <property type="evidence" value="ECO:0007669"/>
    <property type="project" value="UniProtKB-KW"/>
</dbReference>
<organism evidence="8 10">
    <name type="scientific">Methanobrevibacter olleyae</name>
    <dbReference type="NCBI Taxonomy" id="294671"/>
    <lineage>
        <taxon>Archaea</taxon>
        <taxon>Methanobacteriati</taxon>
        <taxon>Methanobacteriota</taxon>
        <taxon>Methanomada group</taxon>
        <taxon>Methanobacteria</taxon>
        <taxon>Methanobacteriales</taxon>
        <taxon>Methanobacteriaceae</taxon>
        <taxon>Methanobrevibacter</taxon>
    </lineage>
</organism>
<dbReference type="SUPFAM" id="SSF56770">
    <property type="entry name" value="HydA/Nqo6-like"/>
    <property type="match status" value="1"/>
</dbReference>
<reference evidence="11" key="3">
    <citation type="submission" date="2016-10" db="EMBL/GenBank/DDBJ databases">
        <authorList>
            <person name="Varghese N."/>
        </authorList>
    </citation>
    <scope>NUCLEOTIDE SEQUENCE [LARGE SCALE GENOMIC DNA]</scope>
    <source>
        <strain evidence="11">DSM 16632</strain>
    </source>
</reference>
<dbReference type="STRING" id="294671.YLM1_0897"/>
<dbReference type="PANTHER" id="PTHR42989">
    <property type="entry name" value="HYDROGENASE-4 COMPONENT I"/>
    <property type="match status" value="1"/>
</dbReference>
<reference evidence="10" key="2">
    <citation type="submission" date="2016-02" db="EMBL/GenBank/DDBJ databases">
        <title>The draft genome sequence of the rumen methanogen Methanobrevibacter olleyae YLM1.</title>
        <authorList>
            <consortium name="New Zealand Agricultural Greenhouse Gas Research Centre/Pastoral Greenhouse Gas Research Consortium"/>
            <person name="Kelly W.J."/>
            <person name="Li D."/>
            <person name="Lambie S.C."/>
            <person name="Attwood G.T."/>
            <person name="Altermann E."/>
            <person name="Leahy S.C."/>
        </authorList>
    </citation>
    <scope>NUCLEOTIDE SEQUENCE [LARGE SCALE GENOMIC DNA]</scope>
    <source>
        <strain evidence="10">YLM1</strain>
    </source>
</reference>
<accession>A0A126R061</accession>
<evidence type="ECO:0000256" key="2">
    <source>
        <dbReference type="ARBA" id="ARBA00009173"/>
    </source>
</evidence>
<proteinExistence type="inferred from homology"/>
<reference evidence="9" key="4">
    <citation type="submission" date="2016-10" db="EMBL/GenBank/DDBJ databases">
        <authorList>
            <person name="de Groot N.N."/>
        </authorList>
    </citation>
    <scope>NUCLEOTIDE SEQUENCE [LARGE SCALE GENOMIC DNA]</scope>
    <source>
        <strain evidence="9">DSM 16632</strain>
    </source>
</reference>
<keyword evidence="3" id="KW-0004">4Fe-4S</keyword>
<keyword evidence="10" id="KW-1185">Reference proteome</keyword>